<accession>A0AAQ3X2P5</accession>
<dbReference type="PANTHER" id="PTHR31985:SF249">
    <property type="entry name" value="OS06G0197200 PROTEIN"/>
    <property type="match status" value="1"/>
</dbReference>
<sequence>MGIWLGSYDTPEKAARAFDAASVCLRGPAAAGLNFPDSPPAVARTTSLAHEVYAAAVAHANRAPGGAGAAAAAPAPVAEEDQAATAAADPTPTTARGRAGALAPLPLPVPAAGGTDGRSFDWSQLVSDPIFSPVTGSHSYLLPVSPTAAAAAADMNAEEDGSGRALAAFGVWIDCALGSTSSLVSRH</sequence>
<keyword evidence="3" id="KW-0238">DNA-binding</keyword>
<evidence type="ECO:0000256" key="1">
    <source>
        <dbReference type="ARBA" id="ARBA00004123"/>
    </source>
</evidence>
<keyword evidence="6" id="KW-0539">Nucleus</keyword>
<dbReference type="PROSITE" id="PS51032">
    <property type="entry name" value="AP2_ERF"/>
    <property type="match status" value="1"/>
</dbReference>
<dbReference type="InterPro" id="IPR001471">
    <property type="entry name" value="AP2/ERF_dom"/>
</dbReference>
<name>A0AAQ3X2P5_PASNO</name>
<keyword evidence="4" id="KW-0010">Activator</keyword>
<evidence type="ECO:0000256" key="8">
    <source>
        <dbReference type="SAM" id="MobiDB-lite"/>
    </source>
</evidence>
<evidence type="ECO:0000256" key="6">
    <source>
        <dbReference type="ARBA" id="ARBA00023242"/>
    </source>
</evidence>
<dbReference type="GO" id="GO:0005634">
    <property type="term" value="C:nucleus"/>
    <property type="evidence" value="ECO:0007669"/>
    <property type="project" value="UniProtKB-SubCell"/>
</dbReference>
<comment type="similarity">
    <text evidence="7">Belongs to the AP2/ERF transcription factor family. ERF subfamily.</text>
</comment>
<dbReference type="SMART" id="SM00380">
    <property type="entry name" value="AP2"/>
    <property type="match status" value="1"/>
</dbReference>
<feature type="domain" description="AP2/ERF" evidence="9">
    <location>
        <begin position="1"/>
        <end position="36"/>
    </location>
</feature>
<dbReference type="Gene3D" id="3.30.730.10">
    <property type="entry name" value="AP2/ERF domain"/>
    <property type="match status" value="1"/>
</dbReference>
<comment type="subcellular location">
    <subcellularLocation>
        <location evidence="1">Nucleus</location>
    </subcellularLocation>
</comment>
<organism evidence="10 11">
    <name type="scientific">Paspalum notatum var. saurae</name>
    <dbReference type="NCBI Taxonomy" id="547442"/>
    <lineage>
        <taxon>Eukaryota</taxon>
        <taxon>Viridiplantae</taxon>
        <taxon>Streptophyta</taxon>
        <taxon>Embryophyta</taxon>
        <taxon>Tracheophyta</taxon>
        <taxon>Spermatophyta</taxon>
        <taxon>Magnoliopsida</taxon>
        <taxon>Liliopsida</taxon>
        <taxon>Poales</taxon>
        <taxon>Poaceae</taxon>
        <taxon>PACMAD clade</taxon>
        <taxon>Panicoideae</taxon>
        <taxon>Andropogonodae</taxon>
        <taxon>Paspaleae</taxon>
        <taxon>Paspalinae</taxon>
        <taxon>Paspalum</taxon>
    </lineage>
</organism>
<dbReference type="CDD" id="cd00018">
    <property type="entry name" value="AP2"/>
    <property type="match status" value="1"/>
</dbReference>
<dbReference type="InterPro" id="IPR016177">
    <property type="entry name" value="DNA-bd_dom_sf"/>
</dbReference>
<evidence type="ECO:0000256" key="2">
    <source>
        <dbReference type="ARBA" id="ARBA00023015"/>
    </source>
</evidence>
<keyword evidence="5" id="KW-0804">Transcription</keyword>
<dbReference type="GO" id="GO:0003700">
    <property type="term" value="F:DNA-binding transcription factor activity"/>
    <property type="evidence" value="ECO:0007669"/>
    <property type="project" value="InterPro"/>
</dbReference>
<evidence type="ECO:0000313" key="11">
    <source>
        <dbReference type="Proteomes" id="UP001341281"/>
    </source>
</evidence>
<proteinExistence type="inferred from homology"/>
<feature type="region of interest" description="Disordered" evidence="8">
    <location>
        <begin position="65"/>
        <end position="101"/>
    </location>
</feature>
<keyword evidence="2" id="KW-0805">Transcription regulation</keyword>
<protein>
    <recommendedName>
        <fullName evidence="9">AP2/ERF domain-containing protein</fullName>
    </recommendedName>
</protein>
<dbReference type="EMBL" id="CP144750">
    <property type="protein sequence ID" value="WVZ82135.1"/>
    <property type="molecule type" value="Genomic_DNA"/>
</dbReference>
<dbReference type="PANTHER" id="PTHR31985">
    <property type="entry name" value="ETHYLENE-RESPONSIVE TRANSCRIPTION FACTOR ERF042-RELATED"/>
    <property type="match status" value="1"/>
</dbReference>
<evidence type="ECO:0000259" key="9">
    <source>
        <dbReference type="PROSITE" id="PS51032"/>
    </source>
</evidence>
<dbReference type="InterPro" id="IPR051032">
    <property type="entry name" value="AP2/ERF_TF_ERF_subfamily"/>
</dbReference>
<dbReference type="GO" id="GO:0003677">
    <property type="term" value="F:DNA binding"/>
    <property type="evidence" value="ECO:0007669"/>
    <property type="project" value="UniProtKB-KW"/>
</dbReference>
<evidence type="ECO:0000256" key="4">
    <source>
        <dbReference type="ARBA" id="ARBA00023159"/>
    </source>
</evidence>
<dbReference type="AlphaFoldDB" id="A0AAQ3X2P5"/>
<dbReference type="SUPFAM" id="SSF54171">
    <property type="entry name" value="DNA-binding domain"/>
    <property type="match status" value="1"/>
</dbReference>
<evidence type="ECO:0000256" key="3">
    <source>
        <dbReference type="ARBA" id="ARBA00023125"/>
    </source>
</evidence>
<evidence type="ECO:0000256" key="5">
    <source>
        <dbReference type="ARBA" id="ARBA00023163"/>
    </source>
</evidence>
<reference evidence="10 11" key="1">
    <citation type="submission" date="2024-02" db="EMBL/GenBank/DDBJ databases">
        <title>High-quality chromosome-scale genome assembly of Pensacola bahiagrass (Paspalum notatum Flugge var. saurae).</title>
        <authorList>
            <person name="Vega J.M."/>
            <person name="Podio M."/>
            <person name="Orjuela J."/>
            <person name="Siena L.A."/>
            <person name="Pessino S.C."/>
            <person name="Combes M.C."/>
            <person name="Mariac C."/>
            <person name="Albertini E."/>
            <person name="Pupilli F."/>
            <person name="Ortiz J.P.A."/>
            <person name="Leblanc O."/>
        </authorList>
    </citation>
    <scope>NUCLEOTIDE SEQUENCE [LARGE SCALE GENOMIC DNA]</scope>
    <source>
        <strain evidence="10">R1</strain>
        <tissue evidence="10">Leaf</tissue>
    </source>
</reference>
<keyword evidence="11" id="KW-1185">Reference proteome</keyword>
<evidence type="ECO:0000256" key="7">
    <source>
        <dbReference type="ARBA" id="ARBA00024343"/>
    </source>
</evidence>
<dbReference type="Proteomes" id="UP001341281">
    <property type="component" value="Chromosome 06"/>
</dbReference>
<evidence type="ECO:0000313" key="10">
    <source>
        <dbReference type="EMBL" id="WVZ82135.1"/>
    </source>
</evidence>
<gene>
    <name evidence="10" type="ORF">U9M48_029433</name>
</gene>
<dbReference type="InterPro" id="IPR036955">
    <property type="entry name" value="AP2/ERF_dom_sf"/>
</dbReference>